<comment type="subcellular location">
    <subcellularLocation>
        <location evidence="1">Membrane</location>
        <topology evidence="1">Multi-pass membrane protein</topology>
    </subcellularLocation>
</comment>
<feature type="domain" description="G-protein coupled receptors family 1 profile" evidence="11">
    <location>
        <begin position="43"/>
        <end position="257"/>
    </location>
</feature>
<keyword evidence="4 9" id="KW-0297">G-protein coupled receptor</keyword>
<sequence length="289" mass="32214">MEKLNSTCPSSNGVASAFYLSDSEPGSRVVVVTCVIIAVSLPVTLVAIYAVYSLVQKDNVAPVYVINLLISDLIQLCSMIVSVAVASDSRTFEAFFYVYHFSVTASVCFMVCIAMERYLAIACPLWYRFKRTIKVSLVVCAAAWAFALLYALLAYFYYYTCYVDAETIFDGFFLVPFPLLLFFFFGSIKALTSGGRMLSDEKRRILALLVLVLLIYTLLYLPSVIWSLADKATARNLLSELSYTFILFSPLADSFLYVFLRKGAADKLLVTLCCCRMDNNDVTTSSGTR</sequence>
<keyword evidence="6 9" id="KW-0675">Receptor</keyword>
<evidence type="ECO:0000256" key="9">
    <source>
        <dbReference type="RuleBase" id="RU000688"/>
    </source>
</evidence>
<dbReference type="Proteomes" id="UP000515150">
    <property type="component" value="Chromosome 15"/>
</dbReference>
<dbReference type="GO" id="GO:0035025">
    <property type="term" value="P:positive regulation of Rho protein signal transduction"/>
    <property type="evidence" value="ECO:0007669"/>
    <property type="project" value="TreeGrafter"/>
</dbReference>
<dbReference type="RefSeq" id="XP_029031026.1">
    <property type="nucleotide sequence ID" value="XM_029175193.3"/>
</dbReference>
<dbReference type="GO" id="GO:0005886">
    <property type="term" value="C:plasma membrane"/>
    <property type="evidence" value="ECO:0007669"/>
    <property type="project" value="TreeGrafter"/>
</dbReference>
<reference evidence="13" key="1">
    <citation type="submission" date="2025-08" db="UniProtKB">
        <authorList>
            <consortium name="RefSeq"/>
        </authorList>
    </citation>
    <scope>IDENTIFICATION</scope>
</reference>
<keyword evidence="8 9" id="KW-0807">Transducer</keyword>
<feature type="transmembrane region" description="Helical" evidence="10">
    <location>
        <begin position="29"/>
        <end position="52"/>
    </location>
</feature>
<dbReference type="GO" id="GO:0004930">
    <property type="term" value="F:G protein-coupled receptor activity"/>
    <property type="evidence" value="ECO:0007669"/>
    <property type="project" value="UniProtKB-KW"/>
</dbReference>
<feature type="transmembrane region" description="Helical" evidence="10">
    <location>
        <begin position="171"/>
        <end position="192"/>
    </location>
</feature>
<dbReference type="Pfam" id="PF00001">
    <property type="entry name" value="7tm_1"/>
    <property type="match status" value="1"/>
</dbReference>
<feature type="transmembrane region" description="Helical" evidence="10">
    <location>
        <begin position="204"/>
        <end position="229"/>
    </location>
</feature>
<protein>
    <submittedName>
        <fullName evidence="13">G-protein coupled receptor 4-like</fullName>
    </submittedName>
</protein>
<keyword evidence="2 9" id="KW-0812">Transmembrane</keyword>
<feature type="transmembrane region" description="Helical" evidence="10">
    <location>
        <begin position="135"/>
        <end position="159"/>
    </location>
</feature>
<dbReference type="GeneID" id="114870503"/>
<evidence type="ECO:0000256" key="10">
    <source>
        <dbReference type="SAM" id="Phobius"/>
    </source>
</evidence>
<name>A0A6P7PFS7_BETSP</name>
<feature type="transmembrane region" description="Helical" evidence="10">
    <location>
        <begin position="64"/>
        <end position="85"/>
    </location>
</feature>
<dbReference type="InParanoid" id="A0A6P7PFS7"/>
<keyword evidence="7" id="KW-0325">Glycoprotein</keyword>
<accession>A0A6P7PFS7</accession>
<evidence type="ECO:0000256" key="3">
    <source>
        <dbReference type="ARBA" id="ARBA00022989"/>
    </source>
</evidence>
<gene>
    <name evidence="13" type="primary">LOC114870503</name>
</gene>
<dbReference type="InterPro" id="IPR017452">
    <property type="entry name" value="GPCR_Rhodpsn_7TM"/>
</dbReference>
<evidence type="ECO:0000259" key="11">
    <source>
        <dbReference type="PROSITE" id="PS50262"/>
    </source>
</evidence>
<evidence type="ECO:0000256" key="2">
    <source>
        <dbReference type="ARBA" id="ARBA00022692"/>
    </source>
</evidence>
<evidence type="ECO:0000256" key="8">
    <source>
        <dbReference type="ARBA" id="ARBA00023224"/>
    </source>
</evidence>
<keyword evidence="3 10" id="KW-1133">Transmembrane helix</keyword>
<dbReference type="OrthoDB" id="5961704at2759"/>
<dbReference type="AlphaFoldDB" id="A0A6P7PFS7"/>
<dbReference type="PRINTS" id="PR00237">
    <property type="entry name" value="GPCRRHODOPSN"/>
</dbReference>
<evidence type="ECO:0000256" key="5">
    <source>
        <dbReference type="ARBA" id="ARBA00023136"/>
    </source>
</evidence>
<organism evidence="12 13">
    <name type="scientific">Betta splendens</name>
    <name type="common">Siamese fighting fish</name>
    <dbReference type="NCBI Taxonomy" id="158456"/>
    <lineage>
        <taxon>Eukaryota</taxon>
        <taxon>Metazoa</taxon>
        <taxon>Chordata</taxon>
        <taxon>Craniata</taxon>
        <taxon>Vertebrata</taxon>
        <taxon>Euteleostomi</taxon>
        <taxon>Actinopterygii</taxon>
        <taxon>Neopterygii</taxon>
        <taxon>Teleostei</taxon>
        <taxon>Neoteleostei</taxon>
        <taxon>Acanthomorphata</taxon>
        <taxon>Anabantaria</taxon>
        <taxon>Anabantiformes</taxon>
        <taxon>Anabantoidei</taxon>
        <taxon>Osphronemidae</taxon>
        <taxon>Betta</taxon>
    </lineage>
</organism>
<dbReference type="PROSITE" id="PS50262">
    <property type="entry name" value="G_PROTEIN_RECEP_F1_2"/>
    <property type="match status" value="1"/>
</dbReference>
<keyword evidence="12" id="KW-1185">Reference proteome</keyword>
<feature type="transmembrane region" description="Helical" evidence="10">
    <location>
        <begin position="241"/>
        <end position="260"/>
    </location>
</feature>
<keyword evidence="5 10" id="KW-0472">Membrane</keyword>
<evidence type="ECO:0000256" key="7">
    <source>
        <dbReference type="ARBA" id="ARBA00023180"/>
    </source>
</evidence>
<proteinExistence type="inferred from homology"/>
<dbReference type="PROSITE" id="PS00237">
    <property type="entry name" value="G_PROTEIN_RECEP_F1_1"/>
    <property type="match status" value="1"/>
</dbReference>
<evidence type="ECO:0000256" key="1">
    <source>
        <dbReference type="ARBA" id="ARBA00004141"/>
    </source>
</evidence>
<dbReference type="PANTHER" id="PTHR24232:SF85">
    <property type="entry name" value="G-PROTEIN COUPLED RECEPTOR 4"/>
    <property type="match status" value="1"/>
</dbReference>
<dbReference type="KEGG" id="bspl:114870503"/>
<evidence type="ECO:0000256" key="4">
    <source>
        <dbReference type="ARBA" id="ARBA00023040"/>
    </source>
</evidence>
<evidence type="ECO:0000313" key="13">
    <source>
        <dbReference type="RefSeq" id="XP_029031026.1"/>
    </source>
</evidence>
<evidence type="ECO:0000256" key="6">
    <source>
        <dbReference type="ARBA" id="ARBA00023170"/>
    </source>
</evidence>
<comment type="similarity">
    <text evidence="9">Belongs to the G-protein coupled receptor 1 family.</text>
</comment>
<dbReference type="SUPFAM" id="SSF81321">
    <property type="entry name" value="Family A G protein-coupled receptor-like"/>
    <property type="match status" value="1"/>
</dbReference>
<dbReference type="GO" id="GO:0007200">
    <property type="term" value="P:phospholipase C-activating G protein-coupled receptor signaling pathway"/>
    <property type="evidence" value="ECO:0007669"/>
    <property type="project" value="TreeGrafter"/>
</dbReference>
<dbReference type="Gene3D" id="1.20.1070.10">
    <property type="entry name" value="Rhodopsin 7-helix transmembrane proteins"/>
    <property type="match status" value="1"/>
</dbReference>
<evidence type="ECO:0000313" key="12">
    <source>
        <dbReference type="Proteomes" id="UP000515150"/>
    </source>
</evidence>
<dbReference type="PANTHER" id="PTHR24232">
    <property type="entry name" value="G-PROTEIN COUPLED RECEPTOR"/>
    <property type="match status" value="1"/>
</dbReference>
<dbReference type="InterPro" id="IPR000276">
    <property type="entry name" value="GPCR_Rhodpsn"/>
</dbReference>
<feature type="transmembrane region" description="Helical" evidence="10">
    <location>
        <begin position="97"/>
        <end position="115"/>
    </location>
</feature>